<accession>A0A1F6XLZ3</accession>
<evidence type="ECO:0000259" key="1">
    <source>
        <dbReference type="SMART" id="SM00954"/>
    </source>
</evidence>
<dbReference type="Pfam" id="PF04607">
    <property type="entry name" value="RelA_SpoT"/>
    <property type="match status" value="1"/>
</dbReference>
<dbReference type="SUPFAM" id="SSF81301">
    <property type="entry name" value="Nucleotidyltransferase"/>
    <property type="match status" value="1"/>
</dbReference>
<dbReference type="CDD" id="cd05399">
    <property type="entry name" value="NT_Rel-Spo_like"/>
    <property type="match status" value="1"/>
</dbReference>
<dbReference type="AlphaFoldDB" id="A0A1F6XLZ3"/>
<dbReference type="STRING" id="1801780.A2917_01395"/>
<feature type="domain" description="RelA/SpoT" evidence="1">
    <location>
        <begin position="45"/>
        <end position="169"/>
    </location>
</feature>
<reference evidence="2 3" key="1">
    <citation type="journal article" date="2016" name="Nat. Commun.">
        <title>Thousands of microbial genomes shed light on interconnected biogeochemical processes in an aquifer system.</title>
        <authorList>
            <person name="Anantharaman K."/>
            <person name="Brown C.T."/>
            <person name="Hug L.A."/>
            <person name="Sharon I."/>
            <person name="Castelle C.J."/>
            <person name="Probst A.J."/>
            <person name="Thomas B.C."/>
            <person name="Singh A."/>
            <person name="Wilkins M.J."/>
            <person name="Karaoz U."/>
            <person name="Brodie E.L."/>
            <person name="Williams K.H."/>
            <person name="Hubbard S.S."/>
            <person name="Banfield J.F."/>
        </authorList>
    </citation>
    <scope>NUCLEOTIDE SEQUENCE [LARGE SCALE GENOMIC DNA]</scope>
</reference>
<dbReference type="PANTHER" id="PTHR41773:SF1">
    <property type="entry name" value="RELA_SPOT DOMAIN-CONTAINING PROTEIN"/>
    <property type="match status" value="1"/>
</dbReference>
<dbReference type="SMART" id="SM00954">
    <property type="entry name" value="RelA_SpoT"/>
    <property type="match status" value="1"/>
</dbReference>
<dbReference type="InterPro" id="IPR007685">
    <property type="entry name" value="RelA_SpoT"/>
</dbReference>
<evidence type="ECO:0000313" key="3">
    <source>
        <dbReference type="Proteomes" id="UP000178104"/>
    </source>
</evidence>
<sequence length="224" mass="26732">MNKTTERILKEYEAKADLYKKFTDAIRFLFENILKKGGYKYYIYARLKQIESLEEKIERKKLKGKIYKRLEDIKDIAGIRVIFYTEKDRRKFISKIQKEFKDSLKIKKTHKISGYRAVHANVVLGKERLKLSEYEAFKGLKCEIQLCLILEHAWAEIEHDVLYKENIKLSESDKVHYLHMKDRMQGIMQNYINKASVELERVVLQSKRIKRDSVGKLKSEILVH</sequence>
<organism evidence="2 3">
    <name type="scientific">Candidatus Nomurabacteria bacterium RIFCSPLOWO2_01_FULL_42_17</name>
    <dbReference type="NCBI Taxonomy" id="1801780"/>
    <lineage>
        <taxon>Bacteria</taxon>
        <taxon>Candidatus Nomuraibacteriota</taxon>
    </lineage>
</organism>
<comment type="caution">
    <text evidence="2">The sequence shown here is derived from an EMBL/GenBank/DDBJ whole genome shotgun (WGS) entry which is preliminary data.</text>
</comment>
<dbReference type="GO" id="GO:0015969">
    <property type="term" value="P:guanosine tetraphosphate metabolic process"/>
    <property type="evidence" value="ECO:0007669"/>
    <property type="project" value="InterPro"/>
</dbReference>
<protein>
    <recommendedName>
        <fullName evidence="1">RelA/SpoT domain-containing protein</fullName>
    </recommendedName>
</protein>
<gene>
    <name evidence="2" type="ORF">A2917_01395</name>
</gene>
<dbReference type="Gene3D" id="3.30.460.10">
    <property type="entry name" value="Beta Polymerase, domain 2"/>
    <property type="match status" value="1"/>
</dbReference>
<proteinExistence type="predicted"/>
<dbReference type="EMBL" id="MFVE01000008">
    <property type="protein sequence ID" value="OGI95018.1"/>
    <property type="molecule type" value="Genomic_DNA"/>
</dbReference>
<dbReference type="InterPro" id="IPR043519">
    <property type="entry name" value="NT_sf"/>
</dbReference>
<dbReference type="Proteomes" id="UP000178104">
    <property type="component" value="Unassembled WGS sequence"/>
</dbReference>
<dbReference type="PANTHER" id="PTHR41773">
    <property type="entry name" value="GTP PYROPHOSPHATASE-RELATED"/>
    <property type="match status" value="1"/>
</dbReference>
<evidence type="ECO:0000313" key="2">
    <source>
        <dbReference type="EMBL" id="OGI95018.1"/>
    </source>
</evidence>
<name>A0A1F6XLZ3_9BACT</name>